<proteinExistence type="predicted"/>
<evidence type="ECO:0000256" key="1">
    <source>
        <dbReference type="SAM" id="Coils"/>
    </source>
</evidence>
<feature type="coiled-coil region" evidence="1">
    <location>
        <begin position="189"/>
        <end position="264"/>
    </location>
</feature>
<reference evidence="3" key="1">
    <citation type="submission" date="2022-03" db="EMBL/GenBank/DDBJ databases">
        <authorList>
            <person name="Martin C."/>
        </authorList>
    </citation>
    <scope>NUCLEOTIDE SEQUENCE</scope>
</reference>
<comment type="caution">
    <text evidence="3">The sequence shown here is derived from an EMBL/GenBank/DDBJ whole genome shotgun (WGS) entry which is preliminary data.</text>
</comment>
<feature type="compositionally biased region" description="Low complexity" evidence="2">
    <location>
        <begin position="141"/>
        <end position="157"/>
    </location>
</feature>
<dbReference type="EMBL" id="CAIIXF020000004">
    <property type="protein sequence ID" value="CAH1782377.1"/>
    <property type="molecule type" value="Genomic_DNA"/>
</dbReference>
<evidence type="ECO:0000313" key="4">
    <source>
        <dbReference type="Proteomes" id="UP000749559"/>
    </source>
</evidence>
<gene>
    <name evidence="3" type="ORF">OFUS_LOCUS8835</name>
</gene>
<protein>
    <submittedName>
        <fullName evidence="3">Uncharacterized protein</fullName>
    </submittedName>
</protein>
<feature type="compositionally biased region" description="Polar residues" evidence="2">
    <location>
        <begin position="307"/>
        <end position="332"/>
    </location>
</feature>
<feature type="region of interest" description="Disordered" evidence="2">
    <location>
        <begin position="17"/>
        <end position="43"/>
    </location>
</feature>
<sequence length="529" mass="58688">MSLANALAEGMNTYYDLDGPASPNGSPMDSTIHIDDSQPPPGQQSLLRLDGMLSNLPMDLYIEKLLDSCTDTGLSVLCYRDHLETKARLLQDCPDGDLIQRVGGKKQPRDLKLAKDCFLLWSFLNGESSSEVAHIFKKTLTSPSSQRQSTSSTPIRQLNQRCTQPSTANVQQTLTRQASLSHAECNSKITMLQENVLKLEADVDSCKSKISSLDKRLQDVSLKLADVENRPKPSSVSECSHKDNDSLSASLQAMTEKIAKINTEVASMKTSIDVLSIAKILENPKSIPLSSTAVTVPKSVWGPPTPTTTDPAKQSCTITQSAKTAGTSVRSQPNKDIHIVASKPGKTQGKSTCEINVNTTPSCNLEPVPSSSNSTSKNVWKKASQLNPQKENALDRMKLSSKPQESTTTLSHCSINSSDDDFRAVSRQRRTRSFHISRIDPNVSEQKVKQYLADKNITVTMFRFLNTTNTRSKTAKVNVDAHDAKHLSESTFWPEGIRCRQWLSNNRYYDEFGYDTYRYNQDQQESHYE</sequence>
<dbReference type="OrthoDB" id="10013754at2759"/>
<evidence type="ECO:0000256" key="2">
    <source>
        <dbReference type="SAM" id="MobiDB-lite"/>
    </source>
</evidence>
<organism evidence="3 4">
    <name type="scientific">Owenia fusiformis</name>
    <name type="common">Polychaete worm</name>
    <dbReference type="NCBI Taxonomy" id="6347"/>
    <lineage>
        <taxon>Eukaryota</taxon>
        <taxon>Metazoa</taxon>
        <taxon>Spiralia</taxon>
        <taxon>Lophotrochozoa</taxon>
        <taxon>Annelida</taxon>
        <taxon>Polychaeta</taxon>
        <taxon>Sedentaria</taxon>
        <taxon>Canalipalpata</taxon>
        <taxon>Sabellida</taxon>
        <taxon>Oweniida</taxon>
        <taxon>Oweniidae</taxon>
        <taxon>Owenia</taxon>
    </lineage>
</organism>
<dbReference type="Gene3D" id="1.20.5.340">
    <property type="match status" value="1"/>
</dbReference>
<dbReference type="AlphaFoldDB" id="A0A8S4NL76"/>
<feature type="compositionally biased region" description="Polar residues" evidence="2">
    <location>
        <begin position="348"/>
        <end position="390"/>
    </location>
</feature>
<dbReference type="Proteomes" id="UP000749559">
    <property type="component" value="Unassembled WGS sequence"/>
</dbReference>
<feature type="region of interest" description="Disordered" evidence="2">
    <location>
        <begin position="140"/>
        <end position="166"/>
    </location>
</feature>
<keyword evidence="4" id="KW-1185">Reference proteome</keyword>
<accession>A0A8S4NL76</accession>
<keyword evidence="1" id="KW-0175">Coiled coil</keyword>
<name>A0A8S4NL76_OWEFU</name>
<feature type="region of interest" description="Disordered" evidence="2">
    <location>
        <begin position="300"/>
        <end position="414"/>
    </location>
</feature>
<evidence type="ECO:0000313" key="3">
    <source>
        <dbReference type="EMBL" id="CAH1782377.1"/>
    </source>
</evidence>
<feature type="compositionally biased region" description="Polar residues" evidence="2">
    <location>
        <begin position="401"/>
        <end position="414"/>
    </location>
</feature>